<dbReference type="GO" id="GO:0001682">
    <property type="term" value="P:tRNA 5'-leader removal"/>
    <property type="evidence" value="ECO:0007669"/>
    <property type="project" value="UniProtKB-UniRule"/>
</dbReference>
<evidence type="ECO:0000256" key="5">
    <source>
        <dbReference type="ARBA" id="ARBA00022884"/>
    </source>
</evidence>
<dbReference type="AlphaFoldDB" id="A0A086ZE27"/>
<dbReference type="GO" id="GO:0004526">
    <property type="term" value="F:ribonuclease P activity"/>
    <property type="evidence" value="ECO:0007669"/>
    <property type="project" value="UniProtKB-UniRule"/>
</dbReference>
<dbReference type="eggNOG" id="COG0594">
    <property type="taxonomic scope" value="Bacteria"/>
</dbReference>
<comment type="similarity">
    <text evidence="6">Belongs to the RnpA family.</text>
</comment>
<evidence type="ECO:0000256" key="7">
    <source>
        <dbReference type="NCBIfam" id="TIGR00188"/>
    </source>
</evidence>
<keyword evidence="2 6" id="KW-0540">Nuclease</keyword>
<dbReference type="InterPro" id="IPR020568">
    <property type="entry name" value="Ribosomal_Su5_D2-typ_SF"/>
</dbReference>
<keyword evidence="4 6" id="KW-0378">Hydrolase</keyword>
<dbReference type="SUPFAM" id="SSF54211">
    <property type="entry name" value="Ribosomal protein S5 domain 2-like"/>
    <property type="match status" value="1"/>
</dbReference>
<protein>
    <recommendedName>
        <fullName evidence="6 7">Ribonuclease P protein component</fullName>
        <shortName evidence="6">RNase P protein</shortName>
        <shortName evidence="6">RNaseP protein</shortName>
        <ecNumber evidence="6 7">3.1.26.5</ecNumber>
    </recommendedName>
    <alternativeName>
        <fullName evidence="6">Protein C5</fullName>
    </alternativeName>
</protein>
<dbReference type="EMBL" id="JGYP01000005">
    <property type="protein sequence ID" value="KFI44777.1"/>
    <property type="molecule type" value="Genomic_DNA"/>
</dbReference>
<keyword evidence="3 6" id="KW-0255">Endonuclease</keyword>
<dbReference type="Proteomes" id="UP000029096">
    <property type="component" value="Unassembled WGS sequence"/>
</dbReference>
<evidence type="ECO:0000313" key="9">
    <source>
        <dbReference type="Proteomes" id="UP000029096"/>
    </source>
</evidence>
<keyword evidence="9" id="KW-1185">Reference proteome</keyword>
<dbReference type="PANTHER" id="PTHR33992">
    <property type="entry name" value="RIBONUCLEASE P PROTEIN COMPONENT"/>
    <property type="match status" value="1"/>
</dbReference>
<accession>A0A086ZE27</accession>
<keyword evidence="5 6" id="KW-0694">RNA-binding</keyword>
<proteinExistence type="inferred from homology"/>
<gene>
    <name evidence="6" type="primary">rnpA</name>
    <name evidence="8" type="ORF">BBOH_1504</name>
</gene>
<dbReference type="GO" id="GO:0042781">
    <property type="term" value="F:3'-tRNA processing endoribonuclease activity"/>
    <property type="evidence" value="ECO:0007669"/>
    <property type="project" value="TreeGrafter"/>
</dbReference>
<dbReference type="Gene3D" id="3.30.230.10">
    <property type="match status" value="1"/>
</dbReference>
<dbReference type="NCBIfam" id="TIGR00188">
    <property type="entry name" value="rnpA"/>
    <property type="match status" value="1"/>
</dbReference>
<dbReference type="InterPro" id="IPR014721">
    <property type="entry name" value="Ribsml_uS5_D2-typ_fold_subgr"/>
</dbReference>
<name>A0A086ZE27_9BIFI</name>
<comment type="caution">
    <text evidence="8">The sequence shown here is derived from an EMBL/GenBank/DDBJ whole genome shotgun (WGS) entry which is preliminary data.</text>
</comment>
<dbReference type="GO" id="GO:0000049">
    <property type="term" value="F:tRNA binding"/>
    <property type="evidence" value="ECO:0007669"/>
    <property type="project" value="UniProtKB-UniRule"/>
</dbReference>
<evidence type="ECO:0000256" key="2">
    <source>
        <dbReference type="ARBA" id="ARBA00022722"/>
    </source>
</evidence>
<evidence type="ECO:0000256" key="1">
    <source>
        <dbReference type="ARBA" id="ARBA00022694"/>
    </source>
</evidence>
<dbReference type="GO" id="GO:0030677">
    <property type="term" value="C:ribonuclease P complex"/>
    <property type="evidence" value="ECO:0007669"/>
    <property type="project" value="TreeGrafter"/>
</dbReference>
<dbReference type="Pfam" id="PF00825">
    <property type="entry name" value="Ribonuclease_P"/>
    <property type="match status" value="1"/>
</dbReference>
<comment type="catalytic activity">
    <reaction evidence="6">
        <text>Endonucleolytic cleavage of RNA, removing 5'-extranucleotides from tRNA precursor.</text>
        <dbReference type="EC" id="3.1.26.5"/>
    </reaction>
</comment>
<dbReference type="PANTHER" id="PTHR33992:SF1">
    <property type="entry name" value="RIBONUCLEASE P PROTEIN COMPONENT"/>
    <property type="match status" value="1"/>
</dbReference>
<sequence>MERLQSHRDFVRVLKRRAKVSEKDIVVHFLVCDDASCDTQQVRQRRRLGLAVAKNVGNAVTRNTIKRRFRVLARRYEDRLPARCDVVMRAKPGIERTQFTELDRQVAQLFDAIGHKARHMRESHGRGALKDSGQQHVATSIGSDLFRADRMAVGACNGTGDTGRGAGTPGVTADHDSMPVDPNALDCIEPNSLSVPPVVRDGPDAVFAEAKRGD</sequence>
<dbReference type="OrthoDB" id="196964at2"/>
<dbReference type="EC" id="3.1.26.5" evidence="6 7"/>
<reference evidence="8 9" key="1">
    <citation type="submission" date="2014-03" db="EMBL/GenBank/DDBJ databases">
        <title>Genomics of Bifidobacteria.</title>
        <authorList>
            <person name="Ventura M."/>
            <person name="Milani C."/>
            <person name="Lugli G.A."/>
        </authorList>
    </citation>
    <scope>NUCLEOTIDE SEQUENCE [LARGE SCALE GENOMIC DNA]</scope>
    <source>
        <strain evidence="8 9">DSM 22767</strain>
    </source>
</reference>
<dbReference type="HAMAP" id="MF_00227">
    <property type="entry name" value="RNase_P"/>
    <property type="match status" value="1"/>
</dbReference>
<comment type="function">
    <text evidence="6">RNaseP catalyzes the removal of the 5'-leader sequence from pre-tRNA to produce the mature 5'-terminus. It can also cleave other RNA substrates such as 4.5S RNA. The protein component plays an auxiliary but essential role in vivo by binding to the 5'-leader sequence and broadening the substrate specificity of the ribozyme.</text>
</comment>
<evidence type="ECO:0000256" key="3">
    <source>
        <dbReference type="ARBA" id="ARBA00022759"/>
    </source>
</evidence>
<keyword evidence="1 6" id="KW-0819">tRNA processing</keyword>
<evidence type="ECO:0000256" key="4">
    <source>
        <dbReference type="ARBA" id="ARBA00022801"/>
    </source>
</evidence>
<organism evidence="8 9">
    <name type="scientific">Bifidobacterium bohemicum DSM 22767</name>
    <dbReference type="NCBI Taxonomy" id="1437606"/>
    <lineage>
        <taxon>Bacteria</taxon>
        <taxon>Bacillati</taxon>
        <taxon>Actinomycetota</taxon>
        <taxon>Actinomycetes</taxon>
        <taxon>Bifidobacteriales</taxon>
        <taxon>Bifidobacteriaceae</taxon>
        <taxon>Bifidobacterium</taxon>
    </lineage>
</organism>
<evidence type="ECO:0000313" key="8">
    <source>
        <dbReference type="EMBL" id="KFI44777.1"/>
    </source>
</evidence>
<evidence type="ECO:0000256" key="6">
    <source>
        <dbReference type="HAMAP-Rule" id="MF_00227"/>
    </source>
</evidence>
<dbReference type="STRING" id="1437606.BBOH_1504"/>
<dbReference type="InterPro" id="IPR000100">
    <property type="entry name" value="RNase_P"/>
</dbReference>
<comment type="subunit">
    <text evidence="6">Consists of a catalytic RNA component (M1 or rnpB) and a protein subunit.</text>
</comment>